<name>A0A2T2XGR4_9FIRM</name>
<comment type="caution">
    <text evidence="1">The sequence shown here is derived from an EMBL/GenBank/DDBJ whole genome shotgun (WGS) entry which is preliminary data.</text>
</comment>
<accession>A0A2T2XGR4</accession>
<proteinExistence type="predicted"/>
<evidence type="ECO:0000313" key="1">
    <source>
        <dbReference type="EMBL" id="PSR33694.1"/>
    </source>
</evidence>
<dbReference type="AlphaFoldDB" id="A0A2T2XGR4"/>
<organism evidence="1 2">
    <name type="scientific">Sulfobacillus benefaciens</name>
    <dbReference type="NCBI Taxonomy" id="453960"/>
    <lineage>
        <taxon>Bacteria</taxon>
        <taxon>Bacillati</taxon>
        <taxon>Bacillota</taxon>
        <taxon>Clostridia</taxon>
        <taxon>Eubacteriales</taxon>
        <taxon>Clostridiales Family XVII. Incertae Sedis</taxon>
        <taxon>Sulfobacillus</taxon>
    </lineage>
</organism>
<evidence type="ECO:0000313" key="2">
    <source>
        <dbReference type="Proteomes" id="UP000242972"/>
    </source>
</evidence>
<reference evidence="1 2" key="1">
    <citation type="journal article" date="2014" name="BMC Genomics">
        <title>Comparison of environmental and isolate Sulfobacillus genomes reveals diverse carbon, sulfur, nitrogen, and hydrogen metabolisms.</title>
        <authorList>
            <person name="Justice N.B."/>
            <person name="Norman A."/>
            <person name="Brown C.T."/>
            <person name="Singh A."/>
            <person name="Thomas B.C."/>
            <person name="Banfield J.F."/>
        </authorList>
    </citation>
    <scope>NUCLEOTIDE SEQUENCE [LARGE SCALE GENOMIC DNA]</scope>
    <source>
        <strain evidence="1">AMDSBA4</strain>
    </source>
</reference>
<sequence length="255" mass="28439">MTAWQDLAWNAWRDERAGHLSASLRKMYGQLAPDMVDVWLKRMDSGSRPTGASAIKRWLSQLSGGLVVFLGDLQWDIAETAAGVVIAYPEPLGGDPLAMCGAILLWVGNDVGRMGMAVNLIGAALVPALFSAKWEGPLNGALWESWIRGYHNHLTLLRRDAMASWFESRSVVNAKWQWPTLPDFMEYTEQLRYGVVPHDRDGQSPRDPVAVLLALHQFEGEERLKIAGLAHKAIEGRLLADLWQQADDQGGNRQW</sequence>
<protein>
    <submittedName>
        <fullName evidence="1">Uncharacterized protein</fullName>
    </submittedName>
</protein>
<dbReference type="EMBL" id="PXYW01000017">
    <property type="protein sequence ID" value="PSR33694.1"/>
    <property type="molecule type" value="Genomic_DNA"/>
</dbReference>
<gene>
    <name evidence="1" type="ORF">C7B46_08800</name>
</gene>
<dbReference type="Proteomes" id="UP000242972">
    <property type="component" value="Unassembled WGS sequence"/>
</dbReference>